<dbReference type="RefSeq" id="WP_374037013.1">
    <property type="nucleotide sequence ID" value="NZ_CP169082.1"/>
</dbReference>
<protein>
    <submittedName>
        <fullName evidence="2">Uncharacterized protein</fullName>
    </submittedName>
</protein>
<proteinExistence type="predicted"/>
<evidence type="ECO:0000313" key="2">
    <source>
        <dbReference type="EMBL" id="MFC5344424.1"/>
    </source>
</evidence>
<reference evidence="3" key="1">
    <citation type="journal article" date="2019" name="Int. J. Syst. Evol. Microbiol.">
        <title>The Global Catalogue of Microorganisms (GCM) 10K type strain sequencing project: providing services to taxonomists for standard genome sequencing and annotation.</title>
        <authorList>
            <consortium name="The Broad Institute Genomics Platform"/>
            <consortium name="The Broad Institute Genome Sequencing Center for Infectious Disease"/>
            <person name="Wu L."/>
            <person name="Ma J."/>
        </authorList>
    </citation>
    <scope>NUCLEOTIDE SEQUENCE [LARGE SCALE GENOMIC DNA]</scope>
    <source>
        <strain evidence="3">JCM 12125</strain>
    </source>
</reference>
<organism evidence="2 3">
    <name type="scientific">Brevundimonas staleyi</name>
    <dbReference type="NCBI Taxonomy" id="74326"/>
    <lineage>
        <taxon>Bacteria</taxon>
        <taxon>Pseudomonadati</taxon>
        <taxon>Pseudomonadota</taxon>
        <taxon>Alphaproteobacteria</taxon>
        <taxon>Caulobacterales</taxon>
        <taxon>Caulobacteraceae</taxon>
        <taxon>Brevundimonas</taxon>
    </lineage>
</organism>
<name>A0ABW0FSX1_9CAUL</name>
<accession>A0ABW0FSX1</accession>
<keyword evidence="3" id="KW-1185">Reference proteome</keyword>
<dbReference type="Proteomes" id="UP001596152">
    <property type="component" value="Unassembled WGS sequence"/>
</dbReference>
<comment type="caution">
    <text evidence="2">The sequence shown here is derived from an EMBL/GenBank/DDBJ whole genome shotgun (WGS) entry which is preliminary data.</text>
</comment>
<gene>
    <name evidence="2" type="ORF">ACFPIE_10885</name>
</gene>
<evidence type="ECO:0000256" key="1">
    <source>
        <dbReference type="SAM" id="MobiDB-lite"/>
    </source>
</evidence>
<evidence type="ECO:0000313" key="3">
    <source>
        <dbReference type="Proteomes" id="UP001596152"/>
    </source>
</evidence>
<dbReference type="EMBL" id="JBHSLF010000020">
    <property type="protein sequence ID" value="MFC5344424.1"/>
    <property type="molecule type" value="Genomic_DNA"/>
</dbReference>
<feature type="region of interest" description="Disordered" evidence="1">
    <location>
        <begin position="24"/>
        <end position="47"/>
    </location>
</feature>
<sequence length="47" mass="5369">MKSIKRSPAEGWVRTQYKVRRLLGLNGPRARRRSTSQTPAQFAGQRA</sequence>